<dbReference type="SUPFAM" id="SSF54001">
    <property type="entry name" value="Cysteine proteinases"/>
    <property type="match status" value="1"/>
</dbReference>
<gene>
    <name evidence="8" type="ORF">GNY06_02275</name>
</gene>
<dbReference type="AlphaFoldDB" id="A0A845PPK6"/>
<accession>A0A845PPK6</accession>
<comment type="similarity">
    <text evidence="1">Belongs to the peptidase C40 family.</text>
</comment>
<evidence type="ECO:0000313" key="8">
    <source>
        <dbReference type="EMBL" id="NAW50259.1"/>
    </source>
</evidence>
<dbReference type="InterPro" id="IPR038765">
    <property type="entry name" value="Papain-like_cys_pep_sf"/>
</dbReference>
<evidence type="ECO:0000256" key="3">
    <source>
        <dbReference type="ARBA" id="ARBA00022729"/>
    </source>
</evidence>
<feature type="chain" id="PRO_5032647264" evidence="6">
    <location>
        <begin position="23"/>
        <end position="178"/>
    </location>
</feature>
<dbReference type="InterPro" id="IPR052062">
    <property type="entry name" value="Murein_DD/LD_carboxypeptidase"/>
</dbReference>
<feature type="domain" description="NlpC/P60" evidence="7">
    <location>
        <begin position="52"/>
        <end position="178"/>
    </location>
</feature>
<evidence type="ECO:0000256" key="1">
    <source>
        <dbReference type="ARBA" id="ARBA00007074"/>
    </source>
</evidence>
<proteinExistence type="inferred from homology"/>
<keyword evidence="4" id="KW-0378">Hydrolase</keyword>
<dbReference type="PROSITE" id="PS51935">
    <property type="entry name" value="NLPC_P60"/>
    <property type="match status" value="1"/>
</dbReference>
<evidence type="ECO:0000313" key="9">
    <source>
        <dbReference type="Proteomes" id="UP000553459"/>
    </source>
</evidence>
<evidence type="ECO:0000256" key="4">
    <source>
        <dbReference type="ARBA" id="ARBA00022801"/>
    </source>
</evidence>
<dbReference type="PROSITE" id="PS51257">
    <property type="entry name" value="PROKAR_LIPOPROTEIN"/>
    <property type="match status" value="1"/>
</dbReference>
<feature type="signal peptide" evidence="6">
    <location>
        <begin position="1"/>
        <end position="22"/>
    </location>
</feature>
<dbReference type="PANTHER" id="PTHR47360:SF1">
    <property type="entry name" value="ENDOPEPTIDASE NLPC-RELATED"/>
    <property type="match status" value="1"/>
</dbReference>
<reference evidence="8 9" key="1">
    <citation type="submission" date="2019-11" db="EMBL/GenBank/DDBJ databases">
        <title>Characterization of Elizabethkingia argenteiflava sp. nov., isolated from inner surface of Soybean Pods.</title>
        <authorList>
            <person name="Mo S."/>
        </authorList>
    </citation>
    <scope>NUCLEOTIDE SEQUENCE [LARGE SCALE GENOMIC DNA]</scope>
    <source>
        <strain evidence="8 9">YB22</strain>
    </source>
</reference>
<evidence type="ECO:0000256" key="6">
    <source>
        <dbReference type="SAM" id="SignalP"/>
    </source>
</evidence>
<sequence>MSKKIVILCAFCLLVLSCSSSRVLNKRHSSGQGHHMEYAWRNLNSNFKGSHSRRVKKLLRTAENYMGTPYRYGGISRSGMDCSGFVKTVFDQHHINLPRRSEDQSLAGKSINIKKVMPGDLLFFATSKGPRVSHVGIVYSILDGEVSFIHASTSRGVTISSLRQQYWNKAYVSARRLF</sequence>
<dbReference type="Gene3D" id="3.90.1720.10">
    <property type="entry name" value="endopeptidase domain like (from Nostoc punctiforme)"/>
    <property type="match status" value="1"/>
</dbReference>
<protein>
    <submittedName>
        <fullName evidence="8">NlpC/P60 family protein</fullName>
    </submittedName>
</protein>
<keyword evidence="3 6" id="KW-0732">Signal</keyword>
<evidence type="ECO:0000256" key="5">
    <source>
        <dbReference type="ARBA" id="ARBA00022807"/>
    </source>
</evidence>
<dbReference type="GO" id="GO:0008234">
    <property type="term" value="F:cysteine-type peptidase activity"/>
    <property type="evidence" value="ECO:0007669"/>
    <property type="project" value="UniProtKB-KW"/>
</dbReference>
<dbReference type="RefSeq" id="WP_166518613.1">
    <property type="nucleotide sequence ID" value="NZ_JAAABJ010000247.1"/>
</dbReference>
<organism evidence="8 9">
    <name type="scientific">Elizabethkingia argenteiflava</name>
    <dbReference type="NCBI Taxonomy" id="2681556"/>
    <lineage>
        <taxon>Bacteria</taxon>
        <taxon>Pseudomonadati</taxon>
        <taxon>Bacteroidota</taxon>
        <taxon>Flavobacteriia</taxon>
        <taxon>Flavobacteriales</taxon>
        <taxon>Weeksellaceae</taxon>
        <taxon>Elizabethkingia</taxon>
    </lineage>
</organism>
<keyword evidence="2" id="KW-0645">Protease</keyword>
<dbReference type="GO" id="GO:0006508">
    <property type="term" value="P:proteolysis"/>
    <property type="evidence" value="ECO:0007669"/>
    <property type="project" value="UniProtKB-KW"/>
</dbReference>
<name>A0A845PPK6_9FLAO</name>
<evidence type="ECO:0000256" key="2">
    <source>
        <dbReference type="ARBA" id="ARBA00022670"/>
    </source>
</evidence>
<dbReference type="InterPro" id="IPR000064">
    <property type="entry name" value="NLP_P60_dom"/>
</dbReference>
<evidence type="ECO:0000259" key="7">
    <source>
        <dbReference type="PROSITE" id="PS51935"/>
    </source>
</evidence>
<keyword evidence="9" id="KW-1185">Reference proteome</keyword>
<dbReference type="EMBL" id="JAAABJ010000247">
    <property type="protein sequence ID" value="NAW50259.1"/>
    <property type="molecule type" value="Genomic_DNA"/>
</dbReference>
<keyword evidence="5" id="KW-0788">Thiol protease</keyword>
<dbReference type="Proteomes" id="UP000553459">
    <property type="component" value="Unassembled WGS sequence"/>
</dbReference>
<dbReference type="Pfam" id="PF00877">
    <property type="entry name" value="NLPC_P60"/>
    <property type="match status" value="1"/>
</dbReference>
<comment type="caution">
    <text evidence="8">The sequence shown here is derived from an EMBL/GenBank/DDBJ whole genome shotgun (WGS) entry which is preliminary data.</text>
</comment>
<dbReference type="PANTHER" id="PTHR47360">
    <property type="entry name" value="MUREIN DD-ENDOPEPTIDASE MEPS/MUREIN LD-CARBOXYPEPTIDASE"/>
    <property type="match status" value="1"/>
</dbReference>